<dbReference type="InterPro" id="IPR003959">
    <property type="entry name" value="ATPase_AAA_core"/>
</dbReference>
<dbReference type="InterPro" id="IPR055278">
    <property type="entry name" value="CDC48c"/>
</dbReference>
<dbReference type="Pfam" id="PF00004">
    <property type="entry name" value="AAA"/>
    <property type="match status" value="1"/>
</dbReference>
<evidence type="ECO:0000256" key="1">
    <source>
        <dbReference type="SAM" id="MobiDB-lite"/>
    </source>
</evidence>
<name>A0ABV0RYE8_9TELE</name>
<evidence type="ECO:0000259" key="2">
    <source>
        <dbReference type="Pfam" id="PF00004"/>
    </source>
</evidence>
<dbReference type="PANTHER" id="PTHR48470">
    <property type="entry name" value="CELL DIVISION CONTROL PROTEIN 48 C ISOFORM 1"/>
    <property type="match status" value="1"/>
</dbReference>
<sequence length="129" mass="14082">MCQKKSKKRAKSSAESAESRSVNKKAKSKSPELQYPSLKFEDVGGNEEVLTEVCKLLVHMRHPEVYQHLGMVPPRGFLLHGPPGCGKTLLAQAVAGELQIPMLKVSAPELVSGVSGESEQKLRELFDLA</sequence>
<proteinExistence type="predicted"/>
<evidence type="ECO:0000313" key="3">
    <source>
        <dbReference type="EMBL" id="MEQ2212513.1"/>
    </source>
</evidence>
<gene>
    <name evidence="3" type="ORF">XENOCAPTIV_000748</name>
</gene>
<reference evidence="3 4" key="1">
    <citation type="submission" date="2021-06" db="EMBL/GenBank/DDBJ databases">
        <authorList>
            <person name="Palmer J.M."/>
        </authorList>
    </citation>
    <scope>NUCLEOTIDE SEQUENCE [LARGE SCALE GENOMIC DNA]</scope>
    <source>
        <strain evidence="3 4">XC_2019</strain>
        <tissue evidence="3">Muscle</tissue>
    </source>
</reference>
<dbReference type="PANTHER" id="PTHR48470:SF1">
    <property type="entry name" value="CELL DIVISION CONTROL PROTEIN 48 C ISOFORM 1"/>
    <property type="match status" value="1"/>
</dbReference>
<accession>A0ABV0RYE8</accession>
<feature type="non-terminal residue" evidence="3">
    <location>
        <position position="129"/>
    </location>
</feature>
<evidence type="ECO:0000313" key="4">
    <source>
        <dbReference type="Proteomes" id="UP001434883"/>
    </source>
</evidence>
<dbReference type="Gene3D" id="3.40.50.300">
    <property type="entry name" value="P-loop containing nucleotide triphosphate hydrolases"/>
    <property type="match status" value="1"/>
</dbReference>
<feature type="compositionally biased region" description="Basic residues" evidence="1">
    <location>
        <begin position="1"/>
        <end position="11"/>
    </location>
</feature>
<organism evidence="3 4">
    <name type="scientific">Xenoophorus captivus</name>
    <dbReference type="NCBI Taxonomy" id="1517983"/>
    <lineage>
        <taxon>Eukaryota</taxon>
        <taxon>Metazoa</taxon>
        <taxon>Chordata</taxon>
        <taxon>Craniata</taxon>
        <taxon>Vertebrata</taxon>
        <taxon>Euteleostomi</taxon>
        <taxon>Actinopterygii</taxon>
        <taxon>Neopterygii</taxon>
        <taxon>Teleostei</taxon>
        <taxon>Neoteleostei</taxon>
        <taxon>Acanthomorphata</taxon>
        <taxon>Ovalentaria</taxon>
        <taxon>Atherinomorphae</taxon>
        <taxon>Cyprinodontiformes</taxon>
        <taxon>Goodeidae</taxon>
        <taxon>Xenoophorus</taxon>
    </lineage>
</organism>
<feature type="region of interest" description="Disordered" evidence="1">
    <location>
        <begin position="1"/>
        <end position="37"/>
    </location>
</feature>
<protein>
    <recommendedName>
        <fullName evidence="2">ATPase AAA-type core domain-containing protein</fullName>
    </recommendedName>
</protein>
<dbReference type="InterPro" id="IPR027417">
    <property type="entry name" value="P-loop_NTPase"/>
</dbReference>
<dbReference type="EMBL" id="JAHRIN010059884">
    <property type="protein sequence ID" value="MEQ2212513.1"/>
    <property type="molecule type" value="Genomic_DNA"/>
</dbReference>
<dbReference type="SUPFAM" id="SSF52540">
    <property type="entry name" value="P-loop containing nucleoside triphosphate hydrolases"/>
    <property type="match status" value="1"/>
</dbReference>
<keyword evidence="4" id="KW-1185">Reference proteome</keyword>
<comment type="caution">
    <text evidence="3">The sequence shown here is derived from an EMBL/GenBank/DDBJ whole genome shotgun (WGS) entry which is preliminary data.</text>
</comment>
<feature type="domain" description="ATPase AAA-type core" evidence="2">
    <location>
        <begin position="78"/>
        <end position="128"/>
    </location>
</feature>
<dbReference type="Proteomes" id="UP001434883">
    <property type="component" value="Unassembled WGS sequence"/>
</dbReference>